<evidence type="ECO:0000259" key="8">
    <source>
        <dbReference type="Pfam" id="PF01850"/>
    </source>
</evidence>
<dbReference type="PANTHER" id="PTHR33653:SF1">
    <property type="entry name" value="RIBONUCLEASE VAPC2"/>
    <property type="match status" value="1"/>
</dbReference>
<comment type="cofactor">
    <cofactor evidence="1">
        <name>Mg(2+)</name>
        <dbReference type="ChEBI" id="CHEBI:18420"/>
    </cofactor>
</comment>
<dbReference type="CDD" id="cd18743">
    <property type="entry name" value="PIN_VapC4-5_FitB-like"/>
    <property type="match status" value="1"/>
</dbReference>
<evidence type="ECO:0000256" key="4">
    <source>
        <dbReference type="ARBA" id="ARBA00022723"/>
    </source>
</evidence>
<dbReference type="Gene3D" id="3.40.50.1010">
    <property type="entry name" value="5'-nuclease"/>
    <property type="match status" value="1"/>
</dbReference>
<feature type="domain" description="PIN" evidence="8">
    <location>
        <begin position="3"/>
        <end position="121"/>
    </location>
</feature>
<dbReference type="SUPFAM" id="SSF88723">
    <property type="entry name" value="PIN domain-like"/>
    <property type="match status" value="1"/>
</dbReference>
<dbReference type="GO" id="GO:0004519">
    <property type="term" value="F:endonuclease activity"/>
    <property type="evidence" value="ECO:0007669"/>
    <property type="project" value="UniProtKB-KW"/>
</dbReference>
<evidence type="ECO:0000256" key="1">
    <source>
        <dbReference type="ARBA" id="ARBA00001946"/>
    </source>
</evidence>
<keyword evidence="10" id="KW-1185">Reference proteome</keyword>
<dbReference type="Pfam" id="PF01850">
    <property type="entry name" value="PIN"/>
    <property type="match status" value="1"/>
</dbReference>
<organism evidence="9 10">
    <name type="scientific">Tangfeifania diversioriginum</name>
    <dbReference type="NCBI Taxonomy" id="1168035"/>
    <lineage>
        <taxon>Bacteria</taxon>
        <taxon>Pseudomonadati</taxon>
        <taxon>Bacteroidota</taxon>
        <taxon>Bacteroidia</taxon>
        <taxon>Marinilabiliales</taxon>
        <taxon>Prolixibacteraceae</taxon>
        <taxon>Tangfeifania</taxon>
    </lineage>
</organism>
<dbReference type="InterPro" id="IPR029060">
    <property type="entry name" value="PIN-like_dom_sf"/>
</dbReference>
<dbReference type="PANTHER" id="PTHR33653">
    <property type="entry name" value="RIBONUCLEASE VAPC2"/>
    <property type="match status" value="1"/>
</dbReference>
<keyword evidence="5" id="KW-0378">Hydrolase</keyword>
<dbReference type="RefSeq" id="WP_073167695.1">
    <property type="nucleotide sequence ID" value="NZ_FQZE01000008.1"/>
</dbReference>
<keyword evidence="9" id="KW-0255">Endonuclease</keyword>
<comment type="similarity">
    <text evidence="7">Belongs to the PINc/VapC protein family.</text>
</comment>
<dbReference type="STRING" id="1168035.SAMN05444280_10848"/>
<evidence type="ECO:0000313" key="9">
    <source>
        <dbReference type="EMBL" id="SHI93209.1"/>
    </source>
</evidence>
<dbReference type="InterPro" id="IPR002716">
    <property type="entry name" value="PIN_dom"/>
</dbReference>
<dbReference type="EMBL" id="FQZE01000008">
    <property type="protein sequence ID" value="SHI93209.1"/>
    <property type="molecule type" value="Genomic_DNA"/>
</dbReference>
<dbReference type="AlphaFoldDB" id="A0A1M6F6J3"/>
<evidence type="ECO:0000256" key="5">
    <source>
        <dbReference type="ARBA" id="ARBA00022801"/>
    </source>
</evidence>
<keyword evidence="4" id="KW-0479">Metal-binding</keyword>
<keyword evidence="3" id="KW-0540">Nuclease</keyword>
<evidence type="ECO:0000256" key="7">
    <source>
        <dbReference type="ARBA" id="ARBA00038093"/>
    </source>
</evidence>
<accession>A0A1M6F6J3</accession>
<evidence type="ECO:0000256" key="6">
    <source>
        <dbReference type="ARBA" id="ARBA00022842"/>
    </source>
</evidence>
<dbReference type="GO" id="GO:0046872">
    <property type="term" value="F:metal ion binding"/>
    <property type="evidence" value="ECO:0007669"/>
    <property type="project" value="UniProtKB-KW"/>
</dbReference>
<reference evidence="9 10" key="1">
    <citation type="submission" date="2016-11" db="EMBL/GenBank/DDBJ databases">
        <authorList>
            <person name="Jaros S."/>
            <person name="Januszkiewicz K."/>
            <person name="Wedrychowicz H."/>
        </authorList>
    </citation>
    <scope>NUCLEOTIDE SEQUENCE [LARGE SCALE GENOMIC DNA]</scope>
    <source>
        <strain evidence="9 10">DSM 27063</strain>
    </source>
</reference>
<dbReference type="GO" id="GO:0016787">
    <property type="term" value="F:hydrolase activity"/>
    <property type="evidence" value="ECO:0007669"/>
    <property type="project" value="UniProtKB-KW"/>
</dbReference>
<gene>
    <name evidence="9" type="ORF">SAMN05444280_10848</name>
</gene>
<sequence length="132" mass="15299">MEYLLDTNICIHFFRGKFGVIYKLNSVGLRNCAISEITLAELVYGAENSDNPEKNYGIIEKFINQLTIIPILDSVRIYGKEKSRLRKRGKMISDFDLLIGCTAVEKDLILVTENVKEFKRILNLKIENWIKR</sequence>
<evidence type="ECO:0000256" key="3">
    <source>
        <dbReference type="ARBA" id="ARBA00022722"/>
    </source>
</evidence>
<evidence type="ECO:0000313" key="10">
    <source>
        <dbReference type="Proteomes" id="UP000184050"/>
    </source>
</evidence>
<dbReference type="InterPro" id="IPR050556">
    <property type="entry name" value="Type_II_TA_system_RNase"/>
</dbReference>
<proteinExistence type="inferred from homology"/>
<keyword evidence="2" id="KW-1277">Toxin-antitoxin system</keyword>
<dbReference type="Proteomes" id="UP000184050">
    <property type="component" value="Unassembled WGS sequence"/>
</dbReference>
<protein>
    <submittedName>
        <fullName evidence="9">tRNA(fMet)-specific endonuclease VapC</fullName>
    </submittedName>
</protein>
<name>A0A1M6F6J3_9BACT</name>
<evidence type="ECO:0000256" key="2">
    <source>
        <dbReference type="ARBA" id="ARBA00022649"/>
    </source>
</evidence>
<keyword evidence="6" id="KW-0460">Magnesium</keyword>